<name>A0A8E7AWC9_9EURY</name>
<organism evidence="1 2">
    <name type="scientific">Methanospirillum purgamenti</name>
    <dbReference type="NCBI Taxonomy" id="2834276"/>
    <lineage>
        <taxon>Archaea</taxon>
        <taxon>Methanobacteriati</taxon>
        <taxon>Methanobacteriota</taxon>
        <taxon>Stenosarchaea group</taxon>
        <taxon>Methanomicrobia</taxon>
        <taxon>Methanomicrobiales</taxon>
        <taxon>Methanospirillaceae</taxon>
        <taxon>Methanospirillum</taxon>
    </lineage>
</organism>
<dbReference type="Pfam" id="PF02597">
    <property type="entry name" value="ThiS"/>
    <property type="match status" value="1"/>
</dbReference>
<dbReference type="AlphaFoldDB" id="A0A8E7AWC9"/>
<gene>
    <name evidence="1" type="ORF">KHC33_11470</name>
</gene>
<reference evidence="1 2" key="1">
    <citation type="submission" date="2021-05" db="EMBL/GenBank/DDBJ databases">
        <title>A novel Methanospirillum isolate from a pyrite-forming mixed culture.</title>
        <authorList>
            <person name="Bunk B."/>
            <person name="Sproer C."/>
            <person name="Spring S."/>
            <person name="Pester M."/>
        </authorList>
    </citation>
    <scope>NUCLEOTIDE SEQUENCE [LARGE SCALE GENOMIC DNA]</scope>
    <source>
        <strain evidence="1 2">J.3.6.1-F.2.7.3</strain>
    </source>
</reference>
<dbReference type="KEGG" id="mrtj:KHC33_11470"/>
<dbReference type="EMBL" id="CP075546">
    <property type="protein sequence ID" value="QVV87955.1"/>
    <property type="molecule type" value="Genomic_DNA"/>
</dbReference>
<protein>
    <submittedName>
        <fullName evidence="1">MoaD/ThiS family protein</fullName>
    </submittedName>
</protein>
<keyword evidence="2" id="KW-1185">Reference proteome</keyword>
<dbReference type="RefSeq" id="WP_214418772.1">
    <property type="nucleotide sequence ID" value="NZ_CP075546.1"/>
</dbReference>
<dbReference type="GeneID" id="65097812"/>
<evidence type="ECO:0000313" key="1">
    <source>
        <dbReference type="EMBL" id="QVV87955.1"/>
    </source>
</evidence>
<accession>A0A8E7AWC9</accession>
<sequence length="91" mass="10006">MKVTIRCYARFRDAFGDEQELVIPDRATILDAVRTVAGTGPDAELLIDEDKNIRSYVMIMHRDIRISPMDAGTVPLSDGDSLILFPPVSGG</sequence>
<dbReference type="InterPro" id="IPR016155">
    <property type="entry name" value="Mopterin_synth/thiamin_S_b"/>
</dbReference>
<dbReference type="Gene3D" id="3.10.20.30">
    <property type="match status" value="1"/>
</dbReference>
<dbReference type="SUPFAM" id="SSF54285">
    <property type="entry name" value="MoaD/ThiS"/>
    <property type="match status" value="1"/>
</dbReference>
<evidence type="ECO:0000313" key="2">
    <source>
        <dbReference type="Proteomes" id="UP000680656"/>
    </source>
</evidence>
<proteinExistence type="predicted"/>
<dbReference type="InterPro" id="IPR012675">
    <property type="entry name" value="Beta-grasp_dom_sf"/>
</dbReference>
<dbReference type="CDD" id="cd17040">
    <property type="entry name" value="Ubl_MoaD_like"/>
    <property type="match status" value="1"/>
</dbReference>
<dbReference type="InterPro" id="IPR003749">
    <property type="entry name" value="ThiS/MoaD-like"/>
</dbReference>
<dbReference type="Proteomes" id="UP000680656">
    <property type="component" value="Chromosome"/>
</dbReference>